<comment type="function">
    <text evidence="12">Transposase-derived protein that may have nuclease activity. Does not have transposase activity.</text>
</comment>
<dbReference type="GO" id="GO:0004518">
    <property type="term" value="F:nuclease activity"/>
    <property type="evidence" value="ECO:0007669"/>
    <property type="project" value="UniProtKB-KW"/>
</dbReference>
<evidence type="ECO:0000313" key="16">
    <source>
        <dbReference type="Proteomes" id="UP000018467"/>
    </source>
</evidence>
<evidence type="ECO:0000256" key="7">
    <source>
        <dbReference type="ARBA" id="ARBA00022722"/>
    </source>
</evidence>
<evidence type="ECO:0000256" key="3">
    <source>
        <dbReference type="ARBA" id="ARBA00004496"/>
    </source>
</evidence>
<dbReference type="InParanoid" id="A0A3B1IVV2"/>
<reference evidence="16" key="2">
    <citation type="journal article" date="2014" name="Nat. Commun.">
        <title>The cavefish genome reveals candidate genes for eye loss.</title>
        <authorList>
            <person name="McGaugh S.E."/>
            <person name="Gross J.B."/>
            <person name="Aken B."/>
            <person name="Blin M."/>
            <person name="Borowsky R."/>
            <person name="Chalopin D."/>
            <person name="Hinaux H."/>
            <person name="Jeffery W.R."/>
            <person name="Keene A."/>
            <person name="Ma L."/>
            <person name="Minx P."/>
            <person name="Murphy D."/>
            <person name="O'Quin K.E."/>
            <person name="Retaux S."/>
            <person name="Rohner N."/>
            <person name="Searle S.M."/>
            <person name="Stahl B.A."/>
            <person name="Tabin C."/>
            <person name="Volff J.N."/>
            <person name="Yoshizawa M."/>
            <person name="Warren W.C."/>
        </authorList>
    </citation>
    <scope>NUCLEOTIDE SEQUENCE [LARGE SCALE GENOMIC DNA]</scope>
    <source>
        <strain evidence="16">female</strain>
    </source>
</reference>
<evidence type="ECO:0000256" key="8">
    <source>
        <dbReference type="ARBA" id="ARBA00022723"/>
    </source>
</evidence>
<keyword evidence="7" id="KW-0540">Nuclease</keyword>
<dbReference type="GO" id="GO:0005737">
    <property type="term" value="C:cytoplasm"/>
    <property type="evidence" value="ECO:0007669"/>
    <property type="project" value="UniProtKB-SubCell"/>
</dbReference>
<reference evidence="15" key="4">
    <citation type="submission" date="2025-09" db="UniProtKB">
        <authorList>
            <consortium name="Ensembl"/>
        </authorList>
    </citation>
    <scope>IDENTIFICATION</scope>
</reference>
<dbReference type="GeneTree" id="ENSGT00940000154348"/>
<sequence>MAAVQRILFLNQRRRLRRRRNPRGQLVRPNAVRRLNLDLLDLPDDVLCDRYRLPREEIMVLLGLVQEELTRRTKRNYALSPTIQLLTTLRFYATGGFLQTLGDAYGLSKAAVCKCVHAVTKALLRHAPTYITFPRTRDALQGTKIGFHAIGSIPGIVGVVDGTLIPIHTPSLLSPIYTCRKGYSALNIQVICNHQGLFTDIVAKWPGSTHDSFIWANSGVCQMASRGAFAGGHVLGDSGYPLRSFIHTPVLNPQTEAEERYNMAHRRTCSVVERALGILKMRFRCLHKSSGGLRCSPERSCAIIVVCAMLHNIAVLDSVGPGSSRPAAGPLARPRVLEAGRRSARSAAGPRGRPRVRSLAALLQIVPKSAADQQR</sequence>
<evidence type="ECO:0000256" key="11">
    <source>
        <dbReference type="ARBA" id="ARBA00030126"/>
    </source>
</evidence>
<dbReference type="InterPro" id="IPR027806">
    <property type="entry name" value="HARBI1_dom"/>
</dbReference>
<dbReference type="Ensembl" id="ENSAMXT00000046905.1">
    <property type="protein sequence ID" value="ENSAMXP00000034063.1"/>
    <property type="gene ID" value="ENSAMXG00000036954.1"/>
</dbReference>
<evidence type="ECO:0000313" key="15">
    <source>
        <dbReference type="Ensembl" id="ENSAMXP00000034063.1"/>
    </source>
</evidence>
<organism evidence="15 16">
    <name type="scientific">Astyanax mexicanus</name>
    <name type="common">Blind cave fish</name>
    <name type="synonym">Astyanax fasciatus mexicanus</name>
    <dbReference type="NCBI Taxonomy" id="7994"/>
    <lineage>
        <taxon>Eukaryota</taxon>
        <taxon>Metazoa</taxon>
        <taxon>Chordata</taxon>
        <taxon>Craniata</taxon>
        <taxon>Vertebrata</taxon>
        <taxon>Euteleostomi</taxon>
        <taxon>Actinopterygii</taxon>
        <taxon>Neopterygii</taxon>
        <taxon>Teleostei</taxon>
        <taxon>Ostariophysi</taxon>
        <taxon>Characiformes</taxon>
        <taxon>Characoidei</taxon>
        <taxon>Acestrorhamphidae</taxon>
        <taxon>Acestrorhamphinae</taxon>
        <taxon>Astyanax</taxon>
    </lineage>
</organism>
<evidence type="ECO:0000256" key="9">
    <source>
        <dbReference type="ARBA" id="ARBA00022801"/>
    </source>
</evidence>
<evidence type="ECO:0000256" key="2">
    <source>
        <dbReference type="ARBA" id="ARBA00004123"/>
    </source>
</evidence>
<evidence type="ECO:0000259" key="14">
    <source>
        <dbReference type="Pfam" id="PF13359"/>
    </source>
</evidence>
<evidence type="ECO:0000256" key="13">
    <source>
        <dbReference type="SAM" id="MobiDB-lite"/>
    </source>
</evidence>
<evidence type="ECO:0000256" key="12">
    <source>
        <dbReference type="ARBA" id="ARBA00045850"/>
    </source>
</evidence>
<accession>A0A3B1IVV2</accession>
<dbReference type="GO" id="GO:0016787">
    <property type="term" value="F:hydrolase activity"/>
    <property type="evidence" value="ECO:0007669"/>
    <property type="project" value="UniProtKB-KW"/>
</dbReference>
<dbReference type="PANTHER" id="PTHR22930">
    <property type="match status" value="1"/>
</dbReference>
<dbReference type="PRINTS" id="PR02086">
    <property type="entry name" value="PUTNUCHARBI1"/>
</dbReference>
<evidence type="ECO:0000256" key="6">
    <source>
        <dbReference type="ARBA" id="ARBA00022490"/>
    </source>
</evidence>
<keyword evidence="6" id="KW-0963">Cytoplasm</keyword>
<dbReference type="AlphaFoldDB" id="A0A3B1IVV2"/>
<comment type="similarity">
    <text evidence="4">Belongs to the HARBI1 family.</text>
</comment>
<dbReference type="GO" id="GO:0005634">
    <property type="term" value="C:nucleus"/>
    <property type="evidence" value="ECO:0007669"/>
    <property type="project" value="UniProtKB-SubCell"/>
</dbReference>
<reference evidence="15" key="3">
    <citation type="submission" date="2025-08" db="UniProtKB">
        <authorList>
            <consortium name="Ensembl"/>
        </authorList>
    </citation>
    <scope>IDENTIFICATION</scope>
</reference>
<evidence type="ECO:0000256" key="10">
    <source>
        <dbReference type="ARBA" id="ARBA00023242"/>
    </source>
</evidence>
<dbReference type="Proteomes" id="UP000018467">
    <property type="component" value="Unassembled WGS sequence"/>
</dbReference>
<keyword evidence="10" id="KW-0539">Nucleus</keyword>
<evidence type="ECO:0000256" key="1">
    <source>
        <dbReference type="ARBA" id="ARBA00001968"/>
    </source>
</evidence>
<comment type="subcellular location">
    <subcellularLocation>
        <location evidence="3">Cytoplasm</location>
    </subcellularLocation>
    <subcellularLocation>
        <location evidence="2">Nucleus</location>
    </subcellularLocation>
</comment>
<reference evidence="16" key="1">
    <citation type="submission" date="2013-03" db="EMBL/GenBank/DDBJ databases">
        <authorList>
            <person name="Jeffery W."/>
            <person name="Warren W."/>
            <person name="Wilson R.K."/>
        </authorList>
    </citation>
    <scope>NUCLEOTIDE SEQUENCE</scope>
    <source>
        <strain evidence="16">female</strain>
    </source>
</reference>
<keyword evidence="8" id="KW-0479">Metal-binding</keyword>
<dbReference type="PANTHER" id="PTHR22930:SF267">
    <property type="entry name" value="NUCLEASE HARBI1-RELATED"/>
    <property type="match status" value="1"/>
</dbReference>
<dbReference type="GO" id="GO:0046872">
    <property type="term" value="F:metal ion binding"/>
    <property type="evidence" value="ECO:0007669"/>
    <property type="project" value="UniProtKB-KW"/>
</dbReference>
<keyword evidence="9" id="KW-0378">Hydrolase</keyword>
<dbReference type="InterPro" id="IPR026103">
    <property type="entry name" value="HARBI1_animal"/>
</dbReference>
<protein>
    <recommendedName>
        <fullName evidence="5">Putative nuclease HARBI1</fullName>
    </recommendedName>
    <alternativeName>
        <fullName evidence="11">Harbinger transposase-derived nuclease</fullName>
    </alternativeName>
</protein>
<comment type="cofactor">
    <cofactor evidence="1">
        <name>a divalent metal cation</name>
        <dbReference type="ChEBI" id="CHEBI:60240"/>
    </cofactor>
</comment>
<dbReference type="Pfam" id="PF13359">
    <property type="entry name" value="DDE_Tnp_4"/>
    <property type="match status" value="1"/>
</dbReference>
<evidence type="ECO:0000256" key="5">
    <source>
        <dbReference type="ARBA" id="ARBA00015519"/>
    </source>
</evidence>
<proteinExistence type="inferred from homology"/>
<feature type="domain" description="DDE Tnp4" evidence="14">
    <location>
        <begin position="160"/>
        <end position="312"/>
    </location>
</feature>
<evidence type="ECO:0000256" key="4">
    <source>
        <dbReference type="ARBA" id="ARBA00006958"/>
    </source>
</evidence>
<name>A0A3B1IVV2_ASTMX</name>
<dbReference type="STRING" id="7994.ENSAMXP00000034063"/>
<keyword evidence="16" id="KW-1185">Reference proteome</keyword>
<dbReference type="InterPro" id="IPR045249">
    <property type="entry name" value="HARBI1-like"/>
</dbReference>
<feature type="region of interest" description="Disordered" evidence="13">
    <location>
        <begin position="321"/>
        <end position="355"/>
    </location>
</feature>